<evidence type="ECO:0000256" key="2">
    <source>
        <dbReference type="ARBA" id="ARBA00022679"/>
    </source>
</evidence>
<reference evidence="3" key="1">
    <citation type="submission" date="2020-10" db="EMBL/GenBank/DDBJ databases">
        <title>Sequencing the genomes of 1000 actinobacteria strains.</title>
        <authorList>
            <person name="Klenk H.-P."/>
        </authorList>
    </citation>
    <scope>NUCLEOTIDE SEQUENCE</scope>
    <source>
        <strain evidence="3">DSM 45354</strain>
    </source>
</reference>
<dbReference type="GO" id="GO:0016757">
    <property type="term" value="F:glycosyltransferase activity"/>
    <property type="evidence" value="ECO:0007669"/>
    <property type="project" value="UniProtKB-KW"/>
</dbReference>
<proteinExistence type="predicted"/>
<evidence type="ECO:0000256" key="1">
    <source>
        <dbReference type="ARBA" id="ARBA00022676"/>
    </source>
</evidence>
<dbReference type="Pfam" id="PF13692">
    <property type="entry name" value="Glyco_trans_1_4"/>
    <property type="match status" value="1"/>
</dbReference>
<dbReference type="AlphaFoldDB" id="A0A927MX89"/>
<organism evidence="3 4">
    <name type="scientific">Actinopolymorpha pittospori</name>
    <dbReference type="NCBI Taxonomy" id="648752"/>
    <lineage>
        <taxon>Bacteria</taxon>
        <taxon>Bacillati</taxon>
        <taxon>Actinomycetota</taxon>
        <taxon>Actinomycetes</taxon>
        <taxon>Propionibacteriales</taxon>
        <taxon>Actinopolymorphaceae</taxon>
        <taxon>Actinopolymorpha</taxon>
    </lineage>
</organism>
<dbReference type="Gene3D" id="3.40.50.2000">
    <property type="entry name" value="Glycogen Phosphorylase B"/>
    <property type="match status" value="1"/>
</dbReference>
<evidence type="ECO:0000313" key="3">
    <source>
        <dbReference type="EMBL" id="MBE1607964.1"/>
    </source>
</evidence>
<sequence length="382" mass="41365">MRVMVFGTYDTRSHPRVGILAEGLRRHGVEVAECNRPLGIDTAGRVAILRRPWRLPLLALRILRCWAFLARRARAMPAPDAILVGYLGHFDVLVARLLFRRTTIVLDHLIFAADTARDRGETGGVKQALLRGLDRAALRCADVIVVDTEEHRALVPPAYRERAVVALVGAPDEWFEAARPVVSPVVRPGDDSAVGARTRPLRVVFFGVFTPLQGAPVIGAALPLLAGVPVEVTMVGHGQELDRTRALAAGNTQVNWLEWVPPEELPKLVADHDVCLGVFGTGPKALRVVPNKVFQGAAANCAIVTSDTGPQRRALGDAAMYVPPGDAAALADALRTLANSTQKVTYLRSAMGSLARDAFTADQVVRPLLDRLRTPKSQREIS</sequence>
<dbReference type="EMBL" id="JADBEM010000001">
    <property type="protein sequence ID" value="MBE1607964.1"/>
    <property type="molecule type" value="Genomic_DNA"/>
</dbReference>
<dbReference type="PANTHER" id="PTHR12526">
    <property type="entry name" value="GLYCOSYLTRANSFERASE"/>
    <property type="match status" value="1"/>
</dbReference>
<name>A0A927MX89_9ACTN</name>
<dbReference type="Proteomes" id="UP000638648">
    <property type="component" value="Unassembled WGS sequence"/>
</dbReference>
<keyword evidence="2" id="KW-0808">Transferase</keyword>
<gene>
    <name evidence="3" type="ORF">HEB94_004812</name>
</gene>
<evidence type="ECO:0000313" key="4">
    <source>
        <dbReference type="Proteomes" id="UP000638648"/>
    </source>
</evidence>
<keyword evidence="4" id="KW-1185">Reference proteome</keyword>
<keyword evidence="1" id="KW-0328">Glycosyltransferase</keyword>
<dbReference type="SUPFAM" id="SSF53756">
    <property type="entry name" value="UDP-Glycosyltransferase/glycogen phosphorylase"/>
    <property type="match status" value="1"/>
</dbReference>
<protein>
    <submittedName>
        <fullName evidence="3">Glycosyltransferase involved in cell wall biosynthesis</fullName>
    </submittedName>
</protein>
<accession>A0A927MX89</accession>
<comment type="caution">
    <text evidence="3">The sequence shown here is derived from an EMBL/GenBank/DDBJ whole genome shotgun (WGS) entry which is preliminary data.</text>
</comment>
<dbReference type="PANTHER" id="PTHR12526:SF510">
    <property type="entry name" value="D-INOSITOL 3-PHOSPHATE GLYCOSYLTRANSFERASE"/>
    <property type="match status" value="1"/>
</dbReference>